<evidence type="ECO:0008006" key="4">
    <source>
        <dbReference type="Google" id="ProtNLM"/>
    </source>
</evidence>
<keyword evidence="1" id="KW-0472">Membrane</keyword>
<feature type="transmembrane region" description="Helical" evidence="1">
    <location>
        <begin position="343"/>
        <end position="363"/>
    </location>
</feature>
<sequence>MIITYCTTCGNEVSDNYCPFDGTFQLHAETPSITSGAKPKFCSDCGTENSGHDQYCLQCGSFQLPLVPFKAERTQEKVVTSHTIPDLSTINKRLAILCAFLAFLAVGIMSFVVSEGFQQQAASFQQTLNELEVGPTEVVNDFYDNYGTENAPLTDPFFGMTDYWMAAHLLNSTLSFNLTEAGERFGGDLELQSGLLILLLLPLISLLIAGYLYGRRASGTFQHYWISSLLIGLVYGVLTALIALIAGFQFDASAQDSGMVASLAIENNYPFIKAFFVAFFLGTIFSFIGSLYGSGTMKQLTSSPLKESIRTILFGISLSIAVMVLLLYRFMSDANPFLSFDDIPATYFLIIAFQGGFLLWNTLNLSSLTLDMNILDEKLQVMYSALGGIKMETNDPFSLFSFLSSNPGNLKLYMIIGLLIPIGLFLWAGYRLHQGGAIQLHRIVVFGLLYAFMMSLLTAGLNTGLTFKLDFSAREFQDMTDVPFLFIGSSAIATFFKCLIFSTLLAICGAYWKKRKVD</sequence>
<name>A0A845EQM7_9BACL</name>
<feature type="transmembrane region" description="Helical" evidence="1">
    <location>
        <begin position="94"/>
        <end position="113"/>
    </location>
</feature>
<feature type="transmembrane region" description="Helical" evidence="1">
    <location>
        <begin position="271"/>
        <end position="292"/>
    </location>
</feature>
<evidence type="ECO:0000256" key="1">
    <source>
        <dbReference type="SAM" id="Phobius"/>
    </source>
</evidence>
<protein>
    <recommendedName>
        <fullName evidence="4">Zinc ribbon domain-containing protein</fullName>
    </recommendedName>
</protein>
<accession>A0A845EQM7</accession>
<dbReference type="AlphaFoldDB" id="A0A845EQM7"/>
<feature type="transmembrane region" description="Helical" evidence="1">
    <location>
        <begin position="194"/>
        <end position="213"/>
    </location>
</feature>
<dbReference type="RefSeq" id="WP_160917933.1">
    <property type="nucleotide sequence ID" value="NZ_WMEY01000001.1"/>
</dbReference>
<dbReference type="EMBL" id="WMEY01000001">
    <property type="protein sequence ID" value="MYL62034.1"/>
    <property type="molecule type" value="Genomic_DNA"/>
</dbReference>
<feature type="transmembrane region" description="Helical" evidence="1">
    <location>
        <begin position="412"/>
        <end position="432"/>
    </location>
</feature>
<feature type="transmembrane region" description="Helical" evidence="1">
    <location>
        <begin position="225"/>
        <end position="250"/>
    </location>
</feature>
<proteinExistence type="predicted"/>
<organism evidence="2 3">
    <name type="scientific">Guptibacillus hwajinpoensis</name>
    <dbReference type="NCBI Taxonomy" id="208199"/>
    <lineage>
        <taxon>Bacteria</taxon>
        <taxon>Bacillati</taxon>
        <taxon>Bacillota</taxon>
        <taxon>Bacilli</taxon>
        <taxon>Bacillales</taxon>
        <taxon>Guptibacillaceae</taxon>
        <taxon>Guptibacillus</taxon>
    </lineage>
</organism>
<comment type="caution">
    <text evidence="2">The sequence shown here is derived from an EMBL/GenBank/DDBJ whole genome shotgun (WGS) entry which is preliminary data.</text>
</comment>
<feature type="transmembrane region" description="Helical" evidence="1">
    <location>
        <begin position="444"/>
        <end position="465"/>
    </location>
</feature>
<reference evidence="2 3" key="1">
    <citation type="submission" date="2019-11" db="EMBL/GenBank/DDBJ databases">
        <title>Genome sequences of 17 halophilic strains isolated from different environments.</title>
        <authorList>
            <person name="Furrow R.E."/>
        </authorList>
    </citation>
    <scope>NUCLEOTIDE SEQUENCE [LARGE SCALE GENOMIC DNA]</scope>
    <source>
        <strain evidence="2 3">22506_14_FS</strain>
    </source>
</reference>
<keyword evidence="1" id="KW-0812">Transmembrane</keyword>
<evidence type="ECO:0000313" key="3">
    <source>
        <dbReference type="Proteomes" id="UP000447833"/>
    </source>
</evidence>
<keyword evidence="1" id="KW-1133">Transmembrane helix</keyword>
<dbReference type="Proteomes" id="UP000447833">
    <property type="component" value="Unassembled WGS sequence"/>
</dbReference>
<feature type="transmembrane region" description="Helical" evidence="1">
    <location>
        <begin position="312"/>
        <end position="331"/>
    </location>
</feature>
<feature type="transmembrane region" description="Helical" evidence="1">
    <location>
        <begin position="485"/>
        <end position="512"/>
    </location>
</feature>
<gene>
    <name evidence="2" type="ORF">GLW07_01565</name>
</gene>
<evidence type="ECO:0000313" key="2">
    <source>
        <dbReference type="EMBL" id="MYL62034.1"/>
    </source>
</evidence>